<dbReference type="Gene3D" id="1.20.5.4770">
    <property type="match status" value="1"/>
</dbReference>
<dbReference type="InterPro" id="IPR000058">
    <property type="entry name" value="Znf_AN1"/>
</dbReference>
<evidence type="ECO:0000256" key="5">
    <source>
        <dbReference type="SAM" id="MobiDB-lite"/>
    </source>
</evidence>
<dbReference type="EMBL" id="OX597836">
    <property type="protein sequence ID" value="CAI9739567.1"/>
    <property type="molecule type" value="Genomic_DNA"/>
</dbReference>
<evidence type="ECO:0000313" key="9">
    <source>
        <dbReference type="EMBL" id="CAI9739567.1"/>
    </source>
</evidence>
<dbReference type="SMART" id="SM00259">
    <property type="entry name" value="ZnF_A20"/>
    <property type="match status" value="1"/>
</dbReference>
<dbReference type="InterPro" id="IPR002653">
    <property type="entry name" value="Znf_A20"/>
</dbReference>
<proteinExistence type="predicted"/>
<dbReference type="SMART" id="SM00154">
    <property type="entry name" value="ZnF_AN1"/>
    <property type="match status" value="1"/>
</dbReference>
<keyword evidence="3" id="KW-0862">Zinc</keyword>
<dbReference type="InterPro" id="IPR050652">
    <property type="entry name" value="AN1_A20_ZnFinger"/>
</dbReference>
<keyword evidence="6" id="KW-0732">Signal</keyword>
<feature type="chain" id="PRO_5041208235" evidence="6">
    <location>
        <begin position="21"/>
        <end position="235"/>
    </location>
</feature>
<feature type="domain" description="A20-type" evidence="7">
    <location>
        <begin position="32"/>
        <end position="66"/>
    </location>
</feature>
<dbReference type="SUPFAM" id="SSF57716">
    <property type="entry name" value="Glucocorticoid receptor-like (DNA-binding domain)"/>
    <property type="match status" value="1"/>
</dbReference>
<evidence type="ECO:0000256" key="4">
    <source>
        <dbReference type="PROSITE-ProRule" id="PRU00449"/>
    </source>
</evidence>
<dbReference type="PROSITE" id="PS51036">
    <property type="entry name" value="ZF_A20"/>
    <property type="match status" value="1"/>
</dbReference>
<keyword evidence="10" id="KW-1185">Reference proteome</keyword>
<keyword evidence="1" id="KW-0479">Metal-binding</keyword>
<gene>
    <name evidence="9" type="ORF">OCTVUL_1B020200</name>
</gene>
<reference evidence="9" key="1">
    <citation type="submission" date="2023-08" db="EMBL/GenBank/DDBJ databases">
        <authorList>
            <person name="Alioto T."/>
            <person name="Alioto T."/>
            <person name="Gomez Garrido J."/>
        </authorList>
    </citation>
    <scope>NUCLEOTIDE SEQUENCE</scope>
</reference>
<dbReference type="SUPFAM" id="SSF118310">
    <property type="entry name" value="AN1-like Zinc finger"/>
    <property type="match status" value="1"/>
</dbReference>
<evidence type="ECO:0000256" key="2">
    <source>
        <dbReference type="ARBA" id="ARBA00022771"/>
    </source>
</evidence>
<evidence type="ECO:0000259" key="8">
    <source>
        <dbReference type="PROSITE" id="PS51039"/>
    </source>
</evidence>
<dbReference type="AlphaFoldDB" id="A0AA36FJ50"/>
<feature type="compositionally biased region" description="Polar residues" evidence="5">
    <location>
        <begin position="125"/>
        <end position="137"/>
    </location>
</feature>
<evidence type="ECO:0000313" key="10">
    <source>
        <dbReference type="Proteomes" id="UP001162480"/>
    </source>
</evidence>
<name>A0AA36FJ50_OCTVU</name>
<protein>
    <submittedName>
        <fullName evidence="9">-type zinc finger 6,AN1-type zinc finger 5</fullName>
    </submittedName>
</protein>
<keyword evidence="2 4" id="KW-0863">Zinc-finger</keyword>
<dbReference type="InterPro" id="IPR035896">
    <property type="entry name" value="AN1-like_Znf"/>
</dbReference>
<dbReference type="PANTHER" id="PTHR10634">
    <property type="entry name" value="AN1-TYPE ZINC FINGER PROTEIN"/>
    <property type="match status" value="1"/>
</dbReference>
<evidence type="ECO:0000256" key="1">
    <source>
        <dbReference type="ARBA" id="ARBA00022723"/>
    </source>
</evidence>
<dbReference type="Pfam" id="PF01428">
    <property type="entry name" value="zf-AN1"/>
    <property type="match status" value="1"/>
</dbReference>
<dbReference type="Gene3D" id="4.10.1110.10">
    <property type="entry name" value="AN1-like Zinc finger"/>
    <property type="match status" value="1"/>
</dbReference>
<dbReference type="PANTHER" id="PTHR10634:SF149">
    <property type="entry name" value="AN1-TYPE DOMAIN-CONTAINING PROTEIN-RELATED"/>
    <property type="match status" value="1"/>
</dbReference>
<evidence type="ECO:0000259" key="7">
    <source>
        <dbReference type="PROSITE" id="PS51036"/>
    </source>
</evidence>
<dbReference type="Proteomes" id="UP001162480">
    <property type="component" value="Chromosome 23"/>
</dbReference>
<sequence>MLRSLLLVLRFLGGVFFGTGLLEMEQNGNQNLPAGTLCRMGCGFYGTAALDGMCSKCYKDAIKRKQNSSPVSGRISPTGEGDKVVNVTASLAQTSLGPSSQEISSTPSIVEGATGVDTSVIPSIKTATPTVPVPNSNQEKDIDKNEGAAVGGEDPQSSEANKKPKKNRCHTCKKKVGLTGFRCRCEGLYCSLHRYSDKHSCTFDYKEMAQEQIRKNNPVVVVCVVMFDSTAMGGD</sequence>
<evidence type="ECO:0000256" key="6">
    <source>
        <dbReference type="SAM" id="SignalP"/>
    </source>
</evidence>
<organism evidence="9 10">
    <name type="scientific">Octopus vulgaris</name>
    <name type="common">Common octopus</name>
    <dbReference type="NCBI Taxonomy" id="6645"/>
    <lineage>
        <taxon>Eukaryota</taxon>
        <taxon>Metazoa</taxon>
        <taxon>Spiralia</taxon>
        <taxon>Lophotrochozoa</taxon>
        <taxon>Mollusca</taxon>
        <taxon>Cephalopoda</taxon>
        <taxon>Coleoidea</taxon>
        <taxon>Octopodiformes</taxon>
        <taxon>Octopoda</taxon>
        <taxon>Incirrata</taxon>
        <taxon>Octopodidae</taxon>
        <taxon>Octopus</taxon>
    </lineage>
</organism>
<feature type="signal peptide" evidence="6">
    <location>
        <begin position="1"/>
        <end position="20"/>
    </location>
</feature>
<dbReference type="PROSITE" id="PS51039">
    <property type="entry name" value="ZF_AN1"/>
    <property type="match status" value="1"/>
</dbReference>
<dbReference type="FunFam" id="4.10.1110.10:FF:000001">
    <property type="entry name" value="Zinc finger AN1-type containing 6"/>
    <property type="match status" value="1"/>
</dbReference>
<feature type="region of interest" description="Disordered" evidence="5">
    <location>
        <begin position="125"/>
        <end position="166"/>
    </location>
</feature>
<dbReference type="Pfam" id="PF01754">
    <property type="entry name" value="zf-A20"/>
    <property type="match status" value="1"/>
</dbReference>
<evidence type="ECO:0000256" key="3">
    <source>
        <dbReference type="ARBA" id="ARBA00022833"/>
    </source>
</evidence>
<accession>A0AA36FJ50</accession>
<dbReference type="GO" id="GO:0008270">
    <property type="term" value="F:zinc ion binding"/>
    <property type="evidence" value="ECO:0007669"/>
    <property type="project" value="UniProtKB-KW"/>
</dbReference>
<dbReference type="GO" id="GO:0003677">
    <property type="term" value="F:DNA binding"/>
    <property type="evidence" value="ECO:0007669"/>
    <property type="project" value="InterPro"/>
</dbReference>
<feature type="domain" description="AN1-type" evidence="8">
    <location>
        <begin position="163"/>
        <end position="209"/>
    </location>
</feature>